<dbReference type="AlphaFoldDB" id="C5AUF8"/>
<accession>C5AUF8</accession>
<dbReference type="HOGENOM" id="CLU_3419034_0_0_5"/>
<name>C5AUF8_METEA</name>
<dbReference type="Proteomes" id="UP000009081">
    <property type="component" value="Chromosome"/>
</dbReference>
<evidence type="ECO:0000313" key="2">
    <source>
        <dbReference type="Proteomes" id="UP000009081"/>
    </source>
</evidence>
<keyword evidence="2" id="KW-1185">Reference proteome</keyword>
<dbReference type="EMBL" id="CP001510">
    <property type="protein sequence ID" value="ACS38548.1"/>
    <property type="molecule type" value="Genomic_DNA"/>
</dbReference>
<sequence length="25" mass="2592">MQGPVVLCGQARKLRAVGPIAACRP</sequence>
<protein>
    <submittedName>
        <fullName evidence="1">Uncharacterized protein</fullName>
    </submittedName>
</protein>
<organism evidence="1 2">
    <name type="scientific">Methylorubrum extorquens (strain ATCC 14718 / DSM 1338 / JCM 2805 / NCIMB 9133 / AM1)</name>
    <name type="common">Methylobacterium extorquens</name>
    <dbReference type="NCBI Taxonomy" id="272630"/>
    <lineage>
        <taxon>Bacteria</taxon>
        <taxon>Pseudomonadati</taxon>
        <taxon>Pseudomonadota</taxon>
        <taxon>Alphaproteobacteria</taxon>
        <taxon>Hyphomicrobiales</taxon>
        <taxon>Methylobacteriaceae</taxon>
        <taxon>Methylorubrum</taxon>
    </lineage>
</organism>
<dbReference type="KEGG" id="mea:Mex_1p0618"/>
<reference evidence="1 2" key="1">
    <citation type="journal article" date="2009" name="PLoS ONE">
        <title>Methylobacterium genome sequences: a reference blueprint to investigate microbial metabolism of C1 compounds from natural and industrial sources.</title>
        <authorList>
            <person name="Vuilleumier S."/>
            <person name="Chistoserdova L."/>
            <person name="Lee M.-C."/>
            <person name="Bringel F."/>
            <person name="Lajus A."/>
            <person name="Zhou Y."/>
            <person name="Gourion B."/>
            <person name="Barbe V."/>
            <person name="Chang J."/>
            <person name="Cruveiller S."/>
            <person name="Dossat C."/>
            <person name="Gillett W."/>
            <person name="Gruffaz C."/>
            <person name="Haugen E."/>
            <person name="Hourcade E."/>
            <person name="Levy R."/>
            <person name="Mangenot S."/>
            <person name="Muller E."/>
            <person name="Nadalig T."/>
            <person name="Pagni M."/>
            <person name="Penny C."/>
            <person name="Peyraud R."/>
            <person name="Robinson D.G."/>
            <person name="Roche D."/>
            <person name="Rouy Z."/>
            <person name="Saenampechek C."/>
            <person name="Salvignol G."/>
            <person name="Vallenet D."/>
            <person name="Wu Z."/>
            <person name="Marx C.J."/>
            <person name="Vorholt J.A."/>
            <person name="Olson M.V."/>
            <person name="Kaul R."/>
            <person name="Weissenbach J."/>
            <person name="Medigue C."/>
            <person name="Lidstrom M.E."/>
        </authorList>
    </citation>
    <scope>NUCLEOTIDE SEQUENCE [LARGE SCALE GENOMIC DNA]</scope>
    <source>
        <strain evidence="2">ATCC 14718 / DSM 1338 / JCM 2805 / NCIMB 9133 / AM1</strain>
    </source>
</reference>
<evidence type="ECO:0000313" key="1">
    <source>
        <dbReference type="EMBL" id="ACS38548.1"/>
    </source>
</evidence>
<proteinExistence type="predicted"/>
<gene>
    <name evidence="1" type="ordered locus">MexAM1_META1p0618</name>
</gene>